<organism evidence="1">
    <name type="scientific">Eucalyptus grandis</name>
    <name type="common">Flooded gum</name>
    <dbReference type="NCBI Taxonomy" id="71139"/>
    <lineage>
        <taxon>Eukaryota</taxon>
        <taxon>Viridiplantae</taxon>
        <taxon>Streptophyta</taxon>
        <taxon>Embryophyta</taxon>
        <taxon>Tracheophyta</taxon>
        <taxon>Spermatophyta</taxon>
        <taxon>Magnoliopsida</taxon>
        <taxon>eudicotyledons</taxon>
        <taxon>Gunneridae</taxon>
        <taxon>Pentapetalae</taxon>
        <taxon>rosids</taxon>
        <taxon>malvids</taxon>
        <taxon>Myrtales</taxon>
        <taxon>Myrtaceae</taxon>
        <taxon>Myrtoideae</taxon>
        <taxon>Eucalypteae</taxon>
        <taxon>Eucalyptus</taxon>
    </lineage>
</organism>
<accession>A0A059DJ61</accession>
<proteinExistence type="predicted"/>
<reference evidence="1" key="1">
    <citation type="submission" date="2013-07" db="EMBL/GenBank/DDBJ databases">
        <title>The genome of Eucalyptus grandis.</title>
        <authorList>
            <person name="Schmutz J."/>
            <person name="Hayes R."/>
            <person name="Myburg A."/>
            <person name="Tuskan G."/>
            <person name="Grattapaglia D."/>
            <person name="Rokhsar D.S."/>
        </authorList>
    </citation>
    <scope>NUCLEOTIDE SEQUENCE</scope>
    <source>
        <tissue evidence="1">Leaf extractions</tissue>
    </source>
</reference>
<dbReference type="Gramene" id="KCW90416">
    <property type="protein sequence ID" value="KCW90416"/>
    <property type="gene ID" value="EUGRSUZ_A02552"/>
</dbReference>
<sequence length="71" mass="8596">MKPTSLAQKEPPLRYKATRRVLQEWCPWILQRQCDNTRIIIQKNIDFGNYSIKFPVNEKSENIIVFFYFMV</sequence>
<name>A0A059DJ61_EUCGR</name>
<dbReference type="InParanoid" id="A0A059DJ61"/>
<gene>
    <name evidence="1" type="ORF">EUGRSUZ_A02552</name>
</gene>
<dbReference type="AlphaFoldDB" id="A0A059DJ61"/>
<protein>
    <submittedName>
        <fullName evidence="1">Uncharacterized protein</fullName>
    </submittedName>
</protein>
<evidence type="ECO:0000313" key="1">
    <source>
        <dbReference type="EMBL" id="KCW90416.1"/>
    </source>
</evidence>
<dbReference type="EMBL" id="KK198753">
    <property type="protein sequence ID" value="KCW90416.1"/>
    <property type="molecule type" value="Genomic_DNA"/>
</dbReference>